<dbReference type="PROSITE" id="PS51257">
    <property type="entry name" value="PROKAR_LIPOPROTEIN"/>
    <property type="match status" value="1"/>
</dbReference>
<dbReference type="EMBL" id="JAAZWO010000016">
    <property type="protein sequence ID" value="MBC2398640.1"/>
    <property type="molecule type" value="Genomic_DNA"/>
</dbReference>
<protein>
    <recommendedName>
        <fullName evidence="4">Lipoprotein</fullName>
    </recommendedName>
</protein>
<name>A0A923E8Y0_CLOTT</name>
<dbReference type="RefSeq" id="WP_035148088.1">
    <property type="nucleotide sequence ID" value="NZ_JAAZWO010000016.1"/>
</dbReference>
<sequence>MKKLLLTGLITLSLAGLVVGCGNKEVTKKNMPSKTEPVSSSTSSNELKNNEIKESEDKAKSATKTKDETKPKEEIEVIKNEVKKINNKPQNEVKGNKTDYKSKKFGFSLTFPESWKGKYRVEEKDNSLSVYFQPKEKVGDGLGLFFTIIKKTKDLNEEFYDSIYGCEKYYKINGETYFLGGPTDVNFPETHAEFKTFLTMKKEIPQVMKTFK</sequence>
<dbReference type="AlphaFoldDB" id="A0A923E8Y0"/>
<evidence type="ECO:0000256" key="1">
    <source>
        <dbReference type="SAM" id="MobiDB-lite"/>
    </source>
</evidence>
<evidence type="ECO:0008006" key="4">
    <source>
        <dbReference type="Google" id="ProtNLM"/>
    </source>
</evidence>
<feature type="compositionally biased region" description="Basic and acidic residues" evidence="1">
    <location>
        <begin position="48"/>
        <end position="73"/>
    </location>
</feature>
<evidence type="ECO:0000313" key="2">
    <source>
        <dbReference type="EMBL" id="MBC2398640.1"/>
    </source>
</evidence>
<proteinExistence type="predicted"/>
<comment type="caution">
    <text evidence="2">The sequence shown here is derived from an EMBL/GenBank/DDBJ whole genome shotgun (WGS) entry which is preliminary data.</text>
</comment>
<dbReference type="Proteomes" id="UP000563151">
    <property type="component" value="Unassembled WGS sequence"/>
</dbReference>
<gene>
    <name evidence="2" type="ORF">HGG79_12780</name>
</gene>
<reference evidence="2 3" key="1">
    <citation type="submission" date="2020-04" db="EMBL/GenBank/DDBJ databases">
        <title>Genomic insights into acetone-butanol-ethanol (ABE) fermentation by sequencing solventogenic clostridia strains.</title>
        <authorList>
            <person name="Brown S."/>
        </authorList>
    </citation>
    <scope>NUCLEOTIDE SEQUENCE [LARGE SCALE GENOMIC DNA]</scope>
    <source>
        <strain evidence="2 3">DJ011</strain>
    </source>
</reference>
<organism evidence="2 3">
    <name type="scientific">Clostridium tetanomorphum</name>
    <dbReference type="NCBI Taxonomy" id="1553"/>
    <lineage>
        <taxon>Bacteria</taxon>
        <taxon>Bacillati</taxon>
        <taxon>Bacillota</taxon>
        <taxon>Clostridia</taxon>
        <taxon>Eubacteriales</taxon>
        <taxon>Clostridiaceae</taxon>
        <taxon>Clostridium</taxon>
    </lineage>
</organism>
<accession>A0A923E8Y0</accession>
<evidence type="ECO:0000313" key="3">
    <source>
        <dbReference type="Proteomes" id="UP000563151"/>
    </source>
</evidence>
<feature type="region of interest" description="Disordered" evidence="1">
    <location>
        <begin position="26"/>
        <end position="73"/>
    </location>
</feature>
<keyword evidence="3" id="KW-1185">Reference proteome</keyword>